<dbReference type="GO" id="GO:0006520">
    <property type="term" value="P:amino acid metabolic process"/>
    <property type="evidence" value="ECO:0007669"/>
    <property type="project" value="InterPro"/>
</dbReference>
<evidence type="ECO:0008006" key="6">
    <source>
        <dbReference type="Google" id="ProtNLM"/>
    </source>
</evidence>
<keyword evidence="1" id="KW-0378">Hydrolase</keyword>
<dbReference type="AlphaFoldDB" id="A0A1F6FY79"/>
<dbReference type="InterPro" id="IPR037152">
    <property type="entry name" value="L-asparaginase_N_sf"/>
</dbReference>
<dbReference type="PANTHER" id="PTHR11707:SF28">
    <property type="entry name" value="60 KDA LYSOPHOSPHOLIPASE"/>
    <property type="match status" value="1"/>
</dbReference>
<evidence type="ECO:0000259" key="3">
    <source>
        <dbReference type="Pfam" id="PF17763"/>
    </source>
</evidence>
<dbReference type="Gene3D" id="3.40.50.1170">
    <property type="entry name" value="L-asparaginase, N-terminal domain"/>
    <property type="match status" value="1"/>
</dbReference>
<dbReference type="InterPro" id="IPR027473">
    <property type="entry name" value="L-asparaginase_C"/>
</dbReference>
<dbReference type="PIRSF" id="PIRSF500176">
    <property type="entry name" value="L_ASNase"/>
    <property type="match status" value="1"/>
</dbReference>
<gene>
    <name evidence="4" type="ORF">A3H16_02340</name>
</gene>
<dbReference type="GO" id="GO:0004067">
    <property type="term" value="F:asparaginase activity"/>
    <property type="evidence" value="ECO:0007669"/>
    <property type="project" value="UniProtKB-UniRule"/>
</dbReference>
<evidence type="ECO:0000259" key="2">
    <source>
        <dbReference type="Pfam" id="PF00710"/>
    </source>
</evidence>
<accession>A0A1F6FY79</accession>
<feature type="domain" description="Asparaginase/glutaminase C-terminal" evidence="3">
    <location>
        <begin position="206"/>
        <end position="319"/>
    </location>
</feature>
<dbReference type="Proteomes" id="UP000178601">
    <property type="component" value="Unassembled WGS sequence"/>
</dbReference>
<reference evidence="4 5" key="1">
    <citation type="journal article" date="2016" name="Nat. Commun.">
        <title>Thousands of microbial genomes shed light on interconnected biogeochemical processes in an aquifer system.</title>
        <authorList>
            <person name="Anantharaman K."/>
            <person name="Brown C.T."/>
            <person name="Hug L.A."/>
            <person name="Sharon I."/>
            <person name="Castelle C.J."/>
            <person name="Probst A.J."/>
            <person name="Thomas B.C."/>
            <person name="Singh A."/>
            <person name="Wilkins M.J."/>
            <person name="Karaoz U."/>
            <person name="Brodie E.L."/>
            <person name="Williams K.H."/>
            <person name="Hubbard S.S."/>
            <person name="Banfield J.F."/>
        </authorList>
    </citation>
    <scope>NUCLEOTIDE SEQUENCE [LARGE SCALE GENOMIC DNA]</scope>
</reference>
<dbReference type="InterPro" id="IPR006033">
    <property type="entry name" value="AsnA_fam"/>
</dbReference>
<proteinExistence type="predicted"/>
<feature type="domain" description="L-asparaginase N-terminal" evidence="2">
    <location>
        <begin position="4"/>
        <end position="185"/>
    </location>
</feature>
<evidence type="ECO:0000256" key="1">
    <source>
        <dbReference type="ARBA" id="ARBA00022801"/>
    </source>
</evidence>
<dbReference type="PROSITE" id="PS51732">
    <property type="entry name" value="ASN_GLN_ASE_3"/>
    <property type="match status" value="1"/>
</dbReference>
<dbReference type="SUPFAM" id="SSF53774">
    <property type="entry name" value="Glutaminase/Asparaginase"/>
    <property type="match status" value="1"/>
</dbReference>
<dbReference type="InterPro" id="IPR036152">
    <property type="entry name" value="Asp/glu_Ase-like_sf"/>
</dbReference>
<evidence type="ECO:0000313" key="4">
    <source>
        <dbReference type="EMBL" id="OGG90794.1"/>
    </source>
</evidence>
<sequence>MRPKIALLYVGGSIGMVMNQKTGRIDPVESLGEIHRFLPELQKEVSLEFFALANIGSSDVTPELWVEIARTIEKIYDQYGGFVIVHGTNTMSYTAAALSFALQGLSKPVILTGALLPINDLASDARRNLVYAIRASQLDIAEVCIVIGPRVLRGSRAKKVQESVSNTFKSTRYPPLATFTRSFELHSWHMVRRKRTLVCRPTFDAHVSTLTLHPGMPQEFLDAVLNAGLHGIVMRAYGPGMIPERLIPWIQKLTEKNIPIVMTSQVLDSHVDLHRFERQLLLEKIGIISGKDMTYECALVKMMWALTQTKNFEKLQEIMEKNLVGELDE</sequence>
<evidence type="ECO:0000313" key="5">
    <source>
        <dbReference type="Proteomes" id="UP000178601"/>
    </source>
</evidence>
<dbReference type="PIRSF" id="PIRSF001220">
    <property type="entry name" value="L-ASNase_gatD"/>
    <property type="match status" value="1"/>
</dbReference>
<dbReference type="CDD" id="cd08963">
    <property type="entry name" value="L-asparaginase_I"/>
    <property type="match status" value="1"/>
</dbReference>
<dbReference type="InterPro" id="IPR040919">
    <property type="entry name" value="Asparaginase_C"/>
</dbReference>
<dbReference type="Pfam" id="PF00710">
    <property type="entry name" value="Asparaginase"/>
    <property type="match status" value="1"/>
</dbReference>
<organism evidence="4 5">
    <name type="scientific">Candidatus Kaiserbacteria bacterium RIFCSPLOWO2_12_FULL_53_8</name>
    <dbReference type="NCBI Taxonomy" id="1798529"/>
    <lineage>
        <taxon>Bacteria</taxon>
        <taxon>Candidatus Kaiseribacteriota</taxon>
    </lineage>
</organism>
<comment type="caution">
    <text evidence="4">The sequence shown here is derived from an EMBL/GenBank/DDBJ whole genome shotgun (WGS) entry which is preliminary data.</text>
</comment>
<dbReference type="NCBIfam" id="TIGR00519">
    <property type="entry name" value="asnASE_I"/>
    <property type="match status" value="1"/>
</dbReference>
<dbReference type="EMBL" id="MFMQ01000085">
    <property type="protein sequence ID" value="OGG90794.1"/>
    <property type="molecule type" value="Genomic_DNA"/>
</dbReference>
<dbReference type="InterPro" id="IPR041725">
    <property type="entry name" value="L-asparaginase_I"/>
</dbReference>
<dbReference type="Pfam" id="PF17763">
    <property type="entry name" value="Asparaginase_C"/>
    <property type="match status" value="1"/>
</dbReference>
<dbReference type="Gene3D" id="3.40.50.40">
    <property type="match status" value="1"/>
</dbReference>
<protein>
    <recommendedName>
        <fullName evidence="6">Asparaginase</fullName>
    </recommendedName>
</protein>
<dbReference type="SMART" id="SM00870">
    <property type="entry name" value="Asparaginase"/>
    <property type="match status" value="1"/>
</dbReference>
<dbReference type="InterPro" id="IPR006034">
    <property type="entry name" value="Asparaginase/glutaminase-like"/>
</dbReference>
<dbReference type="PANTHER" id="PTHR11707">
    <property type="entry name" value="L-ASPARAGINASE"/>
    <property type="match status" value="1"/>
</dbReference>
<name>A0A1F6FY79_9BACT</name>
<dbReference type="PRINTS" id="PR00139">
    <property type="entry name" value="ASNGLNASE"/>
</dbReference>
<dbReference type="InterPro" id="IPR027474">
    <property type="entry name" value="L-asparaginase_N"/>
</dbReference>